<gene>
    <name evidence="3" type="ORF">MFFC18_07600</name>
</gene>
<evidence type="ECO:0000313" key="3">
    <source>
        <dbReference type="EMBL" id="QEG20909.1"/>
    </source>
</evidence>
<feature type="transmembrane region" description="Helical" evidence="2">
    <location>
        <begin position="56"/>
        <end position="73"/>
    </location>
</feature>
<evidence type="ECO:0000256" key="1">
    <source>
        <dbReference type="SAM" id="MobiDB-lite"/>
    </source>
</evidence>
<feature type="compositionally biased region" description="Polar residues" evidence="1">
    <location>
        <begin position="246"/>
        <end position="263"/>
    </location>
</feature>
<feature type="region of interest" description="Disordered" evidence="1">
    <location>
        <begin position="235"/>
        <end position="263"/>
    </location>
</feature>
<keyword evidence="4" id="KW-1185">Reference proteome</keyword>
<dbReference type="AlphaFoldDB" id="A0A5B9P5X1"/>
<organism evidence="3 4">
    <name type="scientific">Mariniblastus fucicola</name>
    <dbReference type="NCBI Taxonomy" id="980251"/>
    <lineage>
        <taxon>Bacteria</taxon>
        <taxon>Pseudomonadati</taxon>
        <taxon>Planctomycetota</taxon>
        <taxon>Planctomycetia</taxon>
        <taxon>Pirellulales</taxon>
        <taxon>Pirellulaceae</taxon>
        <taxon>Mariniblastus</taxon>
    </lineage>
</organism>
<dbReference type="InterPro" id="IPR008930">
    <property type="entry name" value="Terpenoid_cyclase/PrenylTrfase"/>
</dbReference>
<dbReference type="KEGG" id="mff:MFFC18_07600"/>
<dbReference type="SUPFAM" id="SSF48239">
    <property type="entry name" value="Terpenoid cyclases/Protein prenyltransferases"/>
    <property type="match status" value="1"/>
</dbReference>
<evidence type="ECO:0000313" key="4">
    <source>
        <dbReference type="Proteomes" id="UP000322214"/>
    </source>
</evidence>
<evidence type="ECO:0008006" key="5">
    <source>
        <dbReference type="Google" id="ProtNLM"/>
    </source>
</evidence>
<dbReference type="EMBL" id="CP042912">
    <property type="protein sequence ID" value="QEG20909.1"/>
    <property type="molecule type" value="Genomic_DNA"/>
</dbReference>
<protein>
    <recommendedName>
        <fullName evidence="5">Prenyltransferase and squalene oxidase repeat protein</fullName>
    </recommendedName>
</protein>
<dbReference type="OrthoDB" id="238862at2"/>
<sequence length="664" mass="72754">MNALLEFIDNASGQVLEFFNSSNLQMVLLVGTGLLTVGLLILALTRWGHSRPLWKCVVLSVTAHILLLGYAYGTRLILVKPDQSLAKVAPVEDSDMDVQLVDEDGSDDLSERIESEKMSWNEFGNDQPFPELEPLPRPKIDSEILIKRETPAEVVESTPADRFAPMPKAEPMPQSIPAPAPTLPDEFAKLTKPDPIPSPSQLKVLSKPEEVEIPQSSKAFVDEMFAHEGEFKAVTNPQQPDVVKLESNTPTSDLATSSSLPSPPIQQRANFQAATQKPTFVTTARSPVRIGDGQPVPKMYELRNAANRLKVLQARGGSIETEQSVEAALLWLANHQDVDGRWDASKHGGGTETKVFGHNRDGAGANADTGITGLALLAFLAGGHSHMEGPWQDTVRDGLGFLISKQDSAGSFAGEARLFARMYCHSMSLLAVSEAYAMTGDAKLRDAVERGVDYSVRAQNRYDGGWRYQPGDEGDMSQFGWQALALHSAKIAGIDVPQDTIAKMHSFIDRCAVRSGGGVAAYRPGHAPSTTMTAESLVGRYVLGQTPSDRVVREAKFEITGDMPSAHKPNLYYWYYGTMAMYFAGGPEWEQWNENVKSVLLSSQKHTGDDRGSWAPDGMWASYGGRVYSTALSALILEVYYRYLPTTQQPNERFAAQGEFSRQK</sequence>
<keyword evidence="2" id="KW-1133">Transmembrane helix</keyword>
<reference evidence="3 4" key="1">
    <citation type="submission" date="2019-08" db="EMBL/GenBank/DDBJ databases">
        <title>Deep-cultivation of Planctomycetes and their phenomic and genomic characterization uncovers novel biology.</title>
        <authorList>
            <person name="Wiegand S."/>
            <person name="Jogler M."/>
            <person name="Boedeker C."/>
            <person name="Pinto D."/>
            <person name="Vollmers J."/>
            <person name="Rivas-Marin E."/>
            <person name="Kohn T."/>
            <person name="Peeters S.H."/>
            <person name="Heuer A."/>
            <person name="Rast P."/>
            <person name="Oberbeckmann S."/>
            <person name="Bunk B."/>
            <person name="Jeske O."/>
            <person name="Meyerdierks A."/>
            <person name="Storesund J.E."/>
            <person name="Kallscheuer N."/>
            <person name="Luecker S."/>
            <person name="Lage O.M."/>
            <person name="Pohl T."/>
            <person name="Merkel B.J."/>
            <person name="Hornburger P."/>
            <person name="Mueller R.-W."/>
            <person name="Bruemmer F."/>
            <person name="Labrenz M."/>
            <person name="Spormann A.M."/>
            <person name="Op den Camp H."/>
            <person name="Overmann J."/>
            <person name="Amann R."/>
            <person name="Jetten M.S.M."/>
            <person name="Mascher T."/>
            <person name="Medema M.H."/>
            <person name="Devos D.P."/>
            <person name="Kaster A.-K."/>
            <person name="Ovreas L."/>
            <person name="Rohde M."/>
            <person name="Galperin M.Y."/>
            <person name="Jogler C."/>
        </authorList>
    </citation>
    <scope>NUCLEOTIDE SEQUENCE [LARGE SCALE GENOMIC DNA]</scope>
    <source>
        <strain evidence="3 4">FC18</strain>
    </source>
</reference>
<proteinExistence type="predicted"/>
<dbReference type="CDD" id="cd00688">
    <property type="entry name" value="ISOPREN_C2_like"/>
    <property type="match status" value="1"/>
</dbReference>
<feature type="transmembrane region" description="Helical" evidence="2">
    <location>
        <begin position="24"/>
        <end position="44"/>
    </location>
</feature>
<dbReference type="RefSeq" id="WP_075085162.1">
    <property type="nucleotide sequence ID" value="NZ_CP042912.1"/>
</dbReference>
<keyword evidence="2" id="KW-0472">Membrane</keyword>
<accession>A0A5B9P5X1</accession>
<dbReference type="Gene3D" id="1.50.10.20">
    <property type="match status" value="2"/>
</dbReference>
<name>A0A5B9P5X1_9BACT</name>
<keyword evidence="2" id="KW-0812">Transmembrane</keyword>
<dbReference type="STRING" id="980251.GCA_001642875_02941"/>
<dbReference type="Proteomes" id="UP000322214">
    <property type="component" value="Chromosome"/>
</dbReference>
<evidence type="ECO:0000256" key="2">
    <source>
        <dbReference type="SAM" id="Phobius"/>
    </source>
</evidence>